<dbReference type="PROSITE" id="PS50195">
    <property type="entry name" value="PX"/>
    <property type="match status" value="2"/>
</dbReference>
<dbReference type="GO" id="GO:0035091">
    <property type="term" value="F:phosphatidylinositol binding"/>
    <property type="evidence" value="ECO:0007669"/>
    <property type="project" value="InterPro"/>
</dbReference>
<dbReference type="OrthoDB" id="290967at2759"/>
<dbReference type="PANTHER" id="PTHR22775">
    <property type="entry name" value="SORTING NEXIN"/>
    <property type="match status" value="1"/>
</dbReference>
<dbReference type="AlphaFoldDB" id="A0A1R2BTE0"/>
<feature type="transmembrane region" description="Helical" evidence="1">
    <location>
        <begin position="44"/>
        <end position="63"/>
    </location>
</feature>
<proteinExistence type="predicted"/>
<accession>A0A1R2BTE0</accession>
<feature type="domain" description="PX" evidence="2">
    <location>
        <begin position="492"/>
        <end position="626"/>
    </location>
</feature>
<dbReference type="PANTHER" id="PTHR22775:SF3">
    <property type="entry name" value="SORTING NEXIN-13"/>
    <property type="match status" value="1"/>
</dbReference>
<dbReference type="Pfam" id="PF00787">
    <property type="entry name" value="PX"/>
    <property type="match status" value="2"/>
</dbReference>
<feature type="transmembrane region" description="Helical" evidence="1">
    <location>
        <begin position="119"/>
        <end position="138"/>
    </location>
</feature>
<feature type="domain" description="PX" evidence="2">
    <location>
        <begin position="204"/>
        <end position="491"/>
    </location>
</feature>
<keyword evidence="1" id="KW-0812">Transmembrane</keyword>
<evidence type="ECO:0000313" key="4">
    <source>
        <dbReference type="Proteomes" id="UP000187209"/>
    </source>
</evidence>
<evidence type="ECO:0000259" key="2">
    <source>
        <dbReference type="PROSITE" id="PS50195"/>
    </source>
</evidence>
<keyword evidence="1" id="KW-1133">Transmembrane helix</keyword>
<dbReference type="Proteomes" id="UP000187209">
    <property type="component" value="Unassembled WGS sequence"/>
</dbReference>
<dbReference type="CDD" id="cd06093">
    <property type="entry name" value="PX_domain"/>
    <property type="match status" value="2"/>
</dbReference>
<dbReference type="SUPFAM" id="SSF64268">
    <property type="entry name" value="PX domain"/>
    <property type="match status" value="3"/>
</dbReference>
<dbReference type="InterPro" id="IPR001683">
    <property type="entry name" value="PX_dom"/>
</dbReference>
<dbReference type="Gene3D" id="3.30.1520.10">
    <property type="entry name" value="Phox-like domain"/>
    <property type="match status" value="3"/>
</dbReference>
<feature type="transmembrane region" description="Helical" evidence="1">
    <location>
        <begin position="6"/>
        <end position="24"/>
    </location>
</feature>
<keyword evidence="4" id="KW-1185">Reference proteome</keyword>
<feature type="transmembrane region" description="Helical" evidence="1">
    <location>
        <begin position="75"/>
        <end position="98"/>
    </location>
</feature>
<evidence type="ECO:0000313" key="3">
    <source>
        <dbReference type="EMBL" id="OMJ80082.1"/>
    </source>
</evidence>
<keyword evidence="1" id="KW-0472">Membrane</keyword>
<gene>
    <name evidence="3" type="ORF">SteCoe_19727</name>
</gene>
<organism evidence="3 4">
    <name type="scientific">Stentor coeruleus</name>
    <dbReference type="NCBI Taxonomy" id="5963"/>
    <lineage>
        <taxon>Eukaryota</taxon>
        <taxon>Sar</taxon>
        <taxon>Alveolata</taxon>
        <taxon>Ciliophora</taxon>
        <taxon>Postciliodesmatophora</taxon>
        <taxon>Heterotrichea</taxon>
        <taxon>Heterotrichida</taxon>
        <taxon>Stentoridae</taxon>
        <taxon>Stentor</taxon>
    </lineage>
</organism>
<comment type="caution">
    <text evidence="3">The sequence shown here is derived from an EMBL/GenBank/DDBJ whole genome shotgun (WGS) entry which is preliminary data.</text>
</comment>
<reference evidence="3 4" key="1">
    <citation type="submission" date="2016-11" db="EMBL/GenBank/DDBJ databases">
        <title>The macronuclear genome of Stentor coeruleus: a giant cell with tiny introns.</title>
        <authorList>
            <person name="Slabodnick M."/>
            <person name="Ruby J.G."/>
            <person name="Reiff S.B."/>
            <person name="Swart E.C."/>
            <person name="Gosai S."/>
            <person name="Prabakaran S."/>
            <person name="Witkowska E."/>
            <person name="Larue G.E."/>
            <person name="Fisher S."/>
            <person name="Freeman R.M."/>
            <person name="Gunawardena J."/>
            <person name="Chu W."/>
            <person name="Stover N.A."/>
            <person name="Gregory B.D."/>
            <person name="Nowacki M."/>
            <person name="Derisi J."/>
            <person name="Roy S.W."/>
            <person name="Marshall W.F."/>
            <person name="Sood P."/>
        </authorList>
    </citation>
    <scope>NUCLEOTIDE SEQUENCE [LARGE SCALE GENOMIC DNA]</scope>
    <source>
        <strain evidence="3">WM001</strain>
    </source>
</reference>
<dbReference type="EMBL" id="MPUH01000439">
    <property type="protein sequence ID" value="OMJ80082.1"/>
    <property type="molecule type" value="Genomic_DNA"/>
</dbReference>
<name>A0A1R2BTE0_9CILI</name>
<sequence>MVFYIVIHTVFTAWSSYFTIYSILRIIKHWNDGKERVRTSGGRLIVKIAATVACAVIQLIHIVDFFPKDYSQSDLISRTIYFSISGLSWVFSAILVYFDYSRRLKSQWRGQRLYWIIELINNIILISFNLYSGIYTFTGSELYQFDIIQIFAYCLSILICLLLTFYSIFLPNDFTMITPDVYLRLKKSSMLFDDTGNESTDERISIKASISGYKIKQVSASSIVHYKITVTINALKYTISRSLFDFEELDKTLREKFPKNLYPNLNFPNFHVEYFRKLSPDERGVELNKYLVGVVCQDFMTPDLLNFLQIEGDYRDILMLQHSQMAEERYNIHETPKRATSSTFSYYTQAITTGEIEKSNHPQVYQWMIRISFPSYRNDEYTGETDYYLHTEIESLGFEKLKAFKFKDFCDFHKNLKKSISPATPVKFPSMNYTKSLKKNDKEAIEYRKTQLEYYFSQILNDPSYLTKESLEFIGCDADVNQVLNLTYTPTYKLCHEVTWENDISDDSSTFIVYSMGISKLTRNSVFEVEWKISKRFREFDGLHEKLQMRHSSPLLKNYLLHYGKIPKDTNIPALPSLPSKFWTPLSTLAEIEERKKNLEVYMKELLSNPAVICSYAFREFIGDKD</sequence>
<protein>
    <recommendedName>
        <fullName evidence="2">PX domain-containing protein</fullName>
    </recommendedName>
</protein>
<dbReference type="SMART" id="SM00312">
    <property type="entry name" value="PX"/>
    <property type="match status" value="3"/>
</dbReference>
<dbReference type="InterPro" id="IPR036871">
    <property type="entry name" value="PX_dom_sf"/>
</dbReference>
<evidence type="ECO:0000256" key="1">
    <source>
        <dbReference type="SAM" id="Phobius"/>
    </source>
</evidence>
<feature type="transmembrane region" description="Helical" evidence="1">
    <location>
        <begin position="150"/>
        <end position="169"/>
    </location>
</feature>